<dbReference type="Proteomes" id="UP000034723">
    <property type="component" value="Chromosome"/>
</dbReference>
<gene>
    <name evidence="1" type="ORF">GAH_01869</name>
</gene>
<dbReference type="InParanoid" id="A0A0F7IDX5"/>
<evidence type="ECO:0000313" key="1">
    <source>
        <dbReference type="EMBL" id="AKG90854.1"/>
    </source>
</evidence>
<evidence type="ECO:0000313" key="2">
    <source>
        <dbReference type="Proteomes" id="UP000034723"/>
    </source>
</evidence>
<proteinExistence type="predicted"/>
<dbReference type="HOGENOM" id="CLU_2949127_0_0_2"/>
<dbReference type="AlphaFoldDB" id="A0A0F7IDX5"/>
<dbReference type="EMBL" id="CP011267">
    <property type="protein sequence ID" value="AKG90854.1"/>
    <property type="molecule type" value="Genomic_DNA"/>
</dbReference>
<protein>
    <submittedName>
        <fullName evidence="1">Uncharacterized protein</fullName>
    </submittedName>
</protein>
<reference evidence="1 2" key="1">
    <citation type="submission" date="2015-04" db="EMBL/GenBank/DDBJ databases">
        <title>The complete genome sequence of the hyperthermophilic, obligate iron-reducing archaeon Geoglobus ahangari strain 234T.</title>
        <authorList>
            <person name="Manzella M.P."/>
            <person name="Holmes D.E."/>
            <person name="Rocheleau J.M."/>
            <person name="Chung A."/>
            <person name="Reguera G."/>
            <person name="Kashefi K."/>
        </authorList>
    </citation>
    <scope>NUCLEOTIDE SEQUENCE [LARGE SCALE GENOMIC DNA]</scope>
    <source>
        <strain evidence="1 2">234</strain>
    </source>
</reference>
<name>A0A0F7IDX5_9EURY</name>
<dbReference type="STRING" id="113653.GAH_01869"/>
<dbReference type="KEGG" id="gah:GAH_01869"/>
<accession>A0A0F7IDX5</accession>
<sequence>MNNRRWRAIFNYLQNKILRVKRYWCWKYKFVIPEYMCDMLVCRYYLLNGGHCVPKDLNR</sequence>
<organism evidence="1 2">
    <name type="scientific">Geoglobus ahangari</name>
    <dbReference type="NCBI Taxonomy" id="113653"/>
    <lineage>
        <taxon>Archaea</taxon>
        <taxon>Methanobacteriati</taxon>
        <taxon>Methanobacteriota</taxon>
        <taxon>Archaeoglobi</taxon>
        <taxon>Archaeoglobales</taxon>
        <taxon>Archaeoglobaceae</taxon>
        <taxon>Geoglobus</taxon>
    </lineage>
</organism>
<keyword evidence="2" id="KW-1185">Reference proteome</keyword>